<comment type="caution">
    <text evidence="1">The sequence shown here is derived from an EMBL/GenBank/DDBJ whole genome shotgun (WGS) entry which is preliminary data.</text>
</comment>
<keyword evidence="2" id="KW-1185">Reference proteome</keyword>
<organism evidence="1 2">
    <name type="scientific">Sphingomonas glacialis</name>
    <dbReference type="NCBI Taxonomy" id="658225"/>
    <lineage>
        <taxon>Bacteria</taxon>
        <taxon>Pseudomonadati</taxon>
        <taxon>Pseudomonadota</taxon>
        <taxon>Alphaproteobacteria</taxon>
        <taxon>Sphingomonadales</taxon>
        <taxon>Sphingomonadaceae</taxon>
        <taxon>Sphingomonas</taxon>
    </lineage>
</organism>
<sequence>MGEPVAHSEVNAVLDEGVPTAHDFAFIAHVAGGKFMMHESVRALNDAITSVNNAVANVSFVEKILIFLIEPADLVQH</sequence>
<reference evidence="2" key="1">
    <citation type="journal article" date="2019" name="Int. J. Syst. Evol. Microbiol.">
        <title>The Global Catalogue of Microorganisms (GCM) 10K type strain sequencing project: providing services to taxonomists for standard genome sequencing and annotation.</title>
        <authorList>
            <consortium name="The Broad Institute Genomics Platform"/>
            <consortium name="The Broad Institute Genome Sequencing Center for Infectious Disease"/>
            <person name="Wu L."/>
            <person name="Ma J."/>
        </authorList>
    </citation>
    <scope>NUCLEOTIDE SEQUENCE [LARGE SCALE GENOMIC DNA]</scope>
    <source>
        <strain evidence="2">CGMCC 1.8957</strain>
    </source>
</reference>
<evidence type="ECO:0000313" key="1">
    <source>
        <dbReference type="EMBL" id="GHH16826.1"/>
    </source>
</evidence>
<gene>
    <name evidence="1" type="ORF">GCM10008023_21300</name>
</gene>
<protein>
    <submittedName>
        <fullName evidence="1">Uncharacterized protein</fullName>
    </submittedName>
</protein>
<dbReference type="EMBL" id="BNAQ01000002">
    <property type="protein sequence ID" value="GHH16826.1"/>
    <property type="molecule type" value="Genomic_DNA"/>
</dbReference>
<evidence type="ECO:0000313" key="2">
    <source>
        <dbReference type="Proteomes" id="UP000652430"/>
    </source>
</evidence>
<dbReference type="Proteomes" id="UP000652430">
    <property type="component" value="Unassembled WGS sequence"/>
</dbReference>
<accession>A0ABQ3LI45</accession>
<proteinExistence type="predicted"/>
<name>A0ABQ3LI45_9SPHN</name>